<evidence type="ECO:0000313" key="1">
    <source>
        <dbReference type="EMBL" id="GIO41582.1"/>
    </source>
</evidence>
<dbReference type="InterPro" id="IPR027417">
    <property type="entry name" value="P-loop_NTPase"/>
</dbReference>
<dbReference type="Proteomes" id="UP000678895">
    <property type="component" value="Unassembled WGS sequence"/>
</dbReference>
<keyword evidence="2" id="KW-1185">Reference proteome</keyword>
<evidence type="ECO:0000313" key="2">
    <source>
        <dbReference type="Proteomes" id="UP000678895"/>
    </source>
</evidence>
<reference evidence="1" key="1">
    <citation type="submission" date="2021-03" db="EMBL/GenBank/DDBJ databases">
        <title>Antimicrobial resistance genes in bacteria isolated from Japanese honey, and their potential for conferring macrolide and lincosamide resistance in the American foulbrood pathogen Paenibacillus larvae.</title>
        <authorList>
            <person name="Okamoto M."/>
            <person name="Kumagai M."/>
            <person name="Kanamori H."/>
            <person name="Takamatsu D."/>
        </authorList>
    </citation>
    <scope>NUCLEOTIDE SEQUENCE</scope>
    <source>
        <strain evidence="1">J41TS4</strain>
    </source>
</reference>
<dbReference type="AlphaFoldDB" id="A0A919XYY5"/>
<sequence>MTIGHELTKITDLKLFHNHMSIELFHPFFGFGSETWRLSNLIRRELFESFSNSNQYGLIFTYVWGFDLQGDWEFVKQTCDIFESKGSEVYFVELEADIDERLKRNKTSFRLDQKPTKRNIEQSEKNMLNTMEKHRLNSYQGEIQRENYLRINNTHLSAEEVANQIKVKFNL</sequence>
<protein>
    <recommendedName>
        <fullName evidence="3">Shikimate kinase</fullName>
    </recommendedName>
</protein>
<comment type="caution">
    <text evidence="1">The sequence shown here is derived from an EMBL/GenBank/DDBJ whole genome shotgun (WGS) entry which is preliminary data.</text>
</comment>
<name>A0A919XYY5_9BACL</name>
<dbReference type="Gene3D" id="3.40.50.300">
    <property type="entry name" value="P-loop containing nucleotide triphosphate hydrolases"/>
    <property type="match status" value="1"/>
</dbReference>
<dbReference type="EMBL" id="BORS01000004">
    <property type="protein sequence ID" value="GIO41582.1"/>
    <property type="molecule type" value="Genomic_DNA"/>
</dbReference>
<proteinExistence type="predicted"/>
<organism evidence="1 2">
    <name type="scientific">Paenibacillus apis</name>
    <dbReference type="NCBI Taxonomy" id="1792174"/>
    <lineage>
        <taxon>Bacteria</taxon>
        <taxon>Bacillati</taxon>
        <taxon>Bacillota</taxon>
        <taxon>Bacilli</taxon>
        <taxon>Bacillales</taxon>
        <taxon>Paenibacillaceae</taxon>
        <taxon>Paenibacillus</taxon>
    </lineage>
</organism>
<evidence type="ECO:0008006" key="3">
    <source>
        <dbReference type="Google" id="ProtNLM"/>
    </source>
</evidence>
<gene>
    <name evidence="1" type="ORF">J41TS4_13400</name>
</gene>
<dbReference type="SUPFAM" id="SSF52540">
    <property type="entry name" value="P-loop containing nucleoside triphosphate hydrolases"/>
    <property type="match status" value="1"/>
</dbReference>
<accession>A0A919XYY5</accession>